<organism evidence="1">
    <name type="scientific">Absidia glauca</name>
    <name type="common">Pin mould</name>
    <dbReference type="NCBI Taxonomy" id="4829"/>
    <lineage>
        <taxon>Eukaryota</taxon>
        <taxon>Fungi</taxon>
        <taxon>Fungi incertae sedis</taxon>
        <taxon>Mucoromycota</taxon>
        <taxon>Mucoromycotina</taxon>
        <taxon>Mucoromycetes</taxon>
        <taxon>Mucorales</taxon>
        <taxon>Cunninghamellaceae</taxon>
        <taxon>Absidia</taxon>
    </lineage>
</organism>
<evidence type="ECO:0000313" key="1">
    <source>
        <dbReference type="EMBL" id="SAL97385.1"/>
    </source>
</evidence>
<dbReference type="AlphaFoldDB" id="A0A163J5Y3"/>
<dbReference type="InParanoid" id="A0A163J5Y3"/>
<reference evidence="1" key="1">
    <citation type="submission" date="2016-04" db="EMBL/GenBank/DDBJ databases">
        <authorList>
            <person name="Evans L.H."/>
            <person name="Alamgir A."/>
            <person name="Owens N."/>
            <person name="Weber N.D."/>
            <person name="Virtaneva K."/>
            <person name="Barbian K."/>
            <person name="Babar A."/>
            <person name="Rosenke K."/>
        </authorList>
    </citation>
    <scope>NUCLEOTIDE SEQUENCE [LARGE SCALE GENOMIC DNA]</scope>
    <source>
        <strain evidence="1">CBS 101.48</strain>
    </source>
</reference>
<dbReference type="EMBL" id="LT551785">
    <property type="protein sequence ID" value="SAL97385.1"/>
    <property type="molecule type" value="Genomic_DNA"/>
</dbReference>
<name>A0A163J5Y3_ABSGL</name>
<sequence>MSHCPACNSIVNLLTHYSSCPGMQRFRQEPISWYESPTIATQAVSSTASSPVDIDFMSYGDDDLSIEDSPSPIPSATALFEYGRPLPTLNDEEVTVLRLLQVKSSVRLRKSGYTQVVGVMNKHLQSKGKTHRCE</sequence>
<protein>
    <submittedName>
        <fullName evidence="1">Uncharacterized protein</fullName>
    </submittedName>
</protein>
<evidence type="ECO:0000313" key="2">
    <source>
        <dbReference type="Proteomes" id="UP000078561"/>
    </source>
</evidence>
<keyword evidence="2" id="KW-1185">Reference proteome</keyword>
<proteinExistence type="predicted"/>
<accession>A0A163J5Y3</accession>
<gene>
    <name evidence="1" type="primary">ABSGL_02879.1 scaffold 4037</name>
</gene>
<dbReference type="Proteomes" id="UP000078561">
    <property type="component" value="Unassembled WGS sequence"/>
</dbReference>